<accession>A0A1F7FHA6</accession>
<evidence type="ECO:0008006" key="4">
    <source>
        <dbReference type="Google" id="ProtNLM"/>
    </source>
</evidence>
<comment type="caution">
    <text evidence="2">The sequence shown here is derived from an EMBL/GenBank/DDBJ whole genome shotgun (WGS) entry which is preliminary data.</text>
</comment>
<keyword evidence="1" id="KW-1133">Transmembrane helix</keyword>
<name>A0A1F7FHA6_UNCRA</name>
<keyword evidence="1" id="KW-0812">Transmembrane</keyword>
<reference evidence="2 3" key="1">
    <citation type="journal article" date="2016" name="Nat. Commun.">
        <title>Thousands of microbial genomes shed light on interconnected biogeochemical processes in an aquifer system.</title>
        <authorList>
            <person name="Anantharaman K."/>
            <person name="Brown C.T."/>
            <person name="Hug L.A."/>
            <person name="Sharon I."/>
            <person name="Castelle C.J."/>
            <person name="Probst A.J."/>
            <person name="Thomas B.C."/>
            <person name="Singh A."/>
            <person name="Wilkins M.J."/>
            <person name="Karaoz U."/>
            <person name="Brodie E.L."/>
            <person name="Williams K.H."/>
            <person name="Hubbard S.S."/>
            <person name="Banfield J.F."/>
        </authorList>
    </citation>
    <scope>NUCLEOTIDE SEQUENCE [LARGE SCALE GENOMIC DNA]</scope>
</reference>
<dbReference type="AlphaFoldDB" id="A0A1F7FHA6"/>
<proteinExistence type="predicted"/>
<dbReference type="Proteomes" id="UP000179243">
    <property type="component" value="Unassembled WGS sequence"/>
</dbReference>
<organism evidence="2 3">
    <name type="scientific">Candidatus Raymondbacteria bacterium RIFOXYD12_FULL_49_13</name>
    <dbReference type="NCBI Taxonomy" id="1817890"/>
    <lineage>
        <taxon>Bacteria</taxon>
        <taxon>Raymondiibacteriota</taxon>
    </lineage>
</organism>
<dbReference type="EMBL" id="MFYX01000046">
    <property type="protein sequence ID" value="OGK05846.1"/>
    <property type="molecule type" value="Genomic_DNA"/>
</dbReference>
<feature type="transmembrane region" description="Helical" evidence="1">
    <location>
        <begin position="177"/>
        <end position="202"/>
    </location>
</feature>
<dbReference type="Gene3D" id="6.10.340.10">
    <property type="match status" value="1"/>
</dbReference>
<evidence type="ECO:0000313" key="3">
    <source>
        <dbReference type="Proteomes" id="UP000179243"/>
    </source>
</evidence>
<evidence type="ECO:0000313" key="2">
    <source>
        <dbReference type="EMBL" id="OGK05846.1"/>
    </source>
</evidence>
<keyword evidence="1" id="KW-0472">Membrane</keyword>
<gene>
    <name evidence="2" type="ORF">A2519_04135</name>
</gene>
<protein>
    <recommendedName>
        <fullName evidence="4">HAMP domain-containing protein</fullName>
    </recommendedName>
</protein>
<sequence>MSIRTKVVSGFFILFLVLSIAGVFSLLELSSIGSSIVRLLDDNYASINASRFMLESLEREDSGILFLLLGTWDKGRATIAAADTTFRHNFDLAKNNITEPGEQKLVDSLWTSYADFKREWSDLSMNAGDENRVSQYFEKIHPTFVRTKTHVIRLLEMNSGAMYRTASELRNKAHRAVMPGVIAIAAALIFIFTFNYFIHYYIANPIIKMTRQIDAYRTKGILPDIRVETRDEIGDLASAIRSLTTKRTYQERS</sequence>
<evidence type="ECO:0000256" key="1">
    <source>
        <dbReference type="SAM" id="Phobius"/>
    </source>
</evidence>